<proteinExistence type="predicted"/>
<keyword evidence="2" id="KW-1185">Reference proteome</keyword>
<dbReference type="EMBL" id="MU393423">
    <property type="protein sequence ID" value="KAI4870687.1"/>
    <property type="molecule type" value="Genomic_DNA"/>
</dbReference>
<name>A0ACB9ZGP5_9PEZI</name>
<protein>
    <submittedName>
        <fullName evidence="1">Arginine-tRNA-protein transferase</fullName>
    </submittedName>
</protein>
<organism evidence="1 2">
    <name type="scientific">Hypoxylon rubiginosum</name>
    <dbReference type="NCBI Taxonomy" id="110542"/>
    <lineage>
        <taxon>Eukaryota</taxon>
        <taxon>Fungi</taxon>
        <taxon>Dikarya</taxon>
        <taxon>Ascomycota</taxon>
        <taxon>Pezizomycotina</taxon>
        <taxon>Sordariomycetes</taxon>
        <taxon>Xylariomycetidae</taxon>
        <taxon>Xylariales</taxon>
        <taxon>Hypoxylaceae</taxon>
        <taxon>Hypoxylon</taxon>
    </lineage>
</organism>
<sequence length="444" mass="50569">MQATPEDAFLYISPIGYRKSSSCGYCRRNGTGHSYFARVTSMSPASYQTLIDRCWRRSGSLLYRPNQKDACCPHYTIRLDSDRFRTIRDQRQAVNRFNKYVIGDAYAKEAARLYPKSREQARKRDTEFDLVERIHESEGVSLKRPPEPAHAFSVTLEPDDFTEEKYRVFENYQQVVHQESPSSISRDGFRRFLCSSPIKREKFTAPDGRERQLGSFHQCYRLDGQLVAIGVLDLLPDCVSAVYFLYHESIHKFSPGKLGALREIALSLEGGYRWWYPGFYIHTCPKMRYKIDFSPQQILDPDTLGWIDLTQDILGKFDGHGYLDLQKTGNDTIESSVSTEGTIPMNVKNNEDETSNDEDAESDEEASLFNSTMPGIPSIEEMGSVDLDRIAVRLNRGYCYGGDLFEWHSESIDKEGSAKAMVAELVAAVGPDVVDSLCLDFKRS</sequence>
<accession>A0ACB9ZGP5</accession>
<reference evidence="1 2" key="1">
    <citation type="journal article" date="2022" name="New Phytol.">
        <title>Ecological generalism drives hyperdiversity of secondary metabolite gene clusters in xylarialean endophytes.</title>
        <authorList>
            <person name="Franco M.E.E."/>
            <person name="Wisecaver J.H."/>
            <person name="Arnold A.E."/>
            <person name="Ju Y.M."/>
            <person name="Slot J.C."/>
            <person name="Ahrendt S."/>
            <person name="Moore L.P."/>
            <person name="Eastman K.E."/>
            <person name="Scott K."/>
            <person name="Konkel Z."/>
            <person name="Mondo S.J."/>
            <person name="Kuo A."/>
            <person name="Hayes R.D."/>
            <person name="Haridas S."/>
            <person name="Andreopoulos B."/>
            <person name="Riley R."/>
            <person name="LaButti K."/>
            <person name="Pangilinan J."/>
            <person name="Lipzen A."/>
            <person name="Amirebrahimi M."/>
            <person name="Yan J."/>
            <person name="Adam C."/>
            <person name="Keymanesh K."/>
            <person name="Ng V."/>
            <person name="Louie K."/>
            <person name="Northen T."/>
            <person name="Drula E."/>
            <person name="Henrissat B."/>
            <person name="Hsieh H.M."/>
            <person name="Youens-Clark K."/>
            <person name="Lutzoni F."/>
            <person name="Miadlikowska J."/>
            <person name="Eastwood D.C."/>
            <person name="Hamelin R.C."/>
            <person name="Grigoriev I.V."/>
            <person name="U'Ren J.M."/>
        </authorList>
    </citation>
    <scope>NUCLEOTIDE SEQUENCE [LARGE SCALE GENOMIC DNA]</scope>
    <source>
        <strain evidence="1 2">CBS 119005</strain>
    </source>
</reference>
<comment type="caution">
    <text evidence="1">The sequence shown here is derived from an EMBL/GenBank/DDBJ whole genome shotgun (WGS) entry which is preliminary data.</text>
</comment>
<keyword evidence="1" id="KW-0808">Transferase</keyword>
<evidence type="ECO:0000313" key="2">
    <source>
        <dbReference type="Proteomes" id="UP001497700"/>
    </source>
</evidence>
<gene>
    <name evidence="1" type="ORF">F4820DRAFT_221469</name>
</gene>
<dbReference type="Proteomes" id="UP001497700">
    <property type="component" value="Unassembled WGS sequence"/>
</dbReference>
<evidence type="ECO:0000313" key="1">
    <source>
        <dbReference type="EMBL" id="KAI4870687.1"/>
    </source>
</evidence>